<feature type="compositionally biased region" description="Basic residues" evidence="1">
    <location>
        <begin position="38"/>
        <end position="49"/>
    </location>
</feature>
<feature type="region of interest" description="Disordered" evidence="1">
    <location>
        <begin position="1"/>
        <end position="148"/>
    </location>
</feature>
<protein>
    <submittedName>
        <fullName evidence="2">Uncharacterized protein</fullName>
    </submittedName>
</protein>
<sequence>MGLGPATGRSSVWFGLRHGPGPSRPHKSGGRARETTLQRRRARRERRGARSAGELMGGTCEVGGADEEVAGKLGKSGEVGACDASSGPEGVTRSSRRASTEQQPRPSAQPRSRVGPAGQQLPRGRGKDGRASSIPQGSAAAAEQASRR</sequence>
<reference evidence="2" key="1">
    <citation type="submission" date="2020-10" db="EMBL/GenBank/DDBJ databases">
        <authorList>
            <person name="Han B."/>
            <person name="Lu T."/>
            <person name="Zhao Q."/>
            <person name="Huang X."/>
            <person name="Zhao Y."/>
        </authorList>
    </citation>
    <scope>NUCLEOTIDE SEQUENCE</scope>
</reference>
<proteinExistence type="predicted"/>
<dbReference type="EMBL" id="CAJGYO010000008">
    <property type="protein sequence ID" value="CAD6252152.1"/>
    <property type="molecule type" value="Genomic_DNA"/>
</dbReference>
<comment type="caution">
    <text evidence="2">The sequence shown here is derived from an EMBL/GenBank/DDBJ whole genome shotgun (WGS) entry which is preliminary data.</text>
</comment>
<evidence type="ECO:0000256" key="1">
    <source>
        <dbReference type="SAM" id="MobiDB-lite"/>
    </source>
</evidence>
<organism evidence="2 3">
    <name type="scientific">Miscanthus lutarioriparius</name>
    <dbReference type="NCBI Taxonomy" id="422564"/>
    <lineage>
        <taxon>Eukaryota</taxon>
        <taxon>Viridiplantae</taxon>
        <taxon>Streptophyta</taxon>
        <taxon>Embryophyta</taxon>
        <taxon>Tracheophyta</taxon>
        <taxon>Spermatophyta</taxon>
        <taxon>Magnoliopsida</taxon>
        <taxon>Liliopsida</taxon>
        <taxon>Poales</taxon>
        <taxon>Poaceae</taxon>
        <taxon>PACMAD clade</taxon>
        <taxon>Panicoideae</taxon>
        <taxon>Andropogonodae</taxon>
        <taxon>Andropogoneae</taxon>
        <taxon>Saccharinae</taxon>
        <taxon>Miscanthus</taxon>
    </lineage>
</organism>
<evidence type="ECO:0000313" key="2">
    <source>
        <dbReference type="EMBL" id="CAD6252152.1"/>
    </source>
</evidence>
<evidence type="ECO:0000313" key="3">
    <source>
        <dbReference type="Proteomes" id="UP000604825"/>
    </source>
</evidence>
<keyword evidence="3" id="KW-1185">Reference proteome</keyword>
<dbReference type="Proteomes" id="UP000604825">
    <property type="component" value="Unassembled WGS sequence"/>
</dbReference>
<accession>A0A811PW46</accession>
<dbReference type="AlphaFoldDB" id="A0A811PW46"/>
<feature type="compositionally biased region" description="Polar residues" evidence="1">
    <location>
        <begin position="100"/>
        <end position="110"/>
    </location>
</feature>
<name>A0A811PW46_9POAL</name>
<gene>
    <name evidence="2" type="ORF">NCGR_LOCUS35879</name>
</gene>